<protein>
    <submittedName>
        <fullName evidence="2">Rhamnogalacturonyl hydrolase YesR</fullName>
    </submittedName>
</protein>
<dbReference type="InterPro" id="IPR012341">
    <property type="entry name" value="6hp_glycosidase-like_sf"/>
</dbReference>
<dbReference type="InterPro" id="IPR010905">
    <property type="entry name" value="Glyco_hydro_88"/>
</dbReference>
<keyword evidence="1 2" id="KW-0378">Hydrolase</keyword>
<evidence type="ECO:0000313" key="2">
    <source>
        <dbReference type="EMBL" id="PRX11959.1"/>
    </source>
</evidence>
<reference evidence="2 3" key="1">
    <citation type="submission" date="2018-03" db="EMBL/GenBank/DDBJ databases">
        <title>Genomic Encyclopedia of Archaeal and Bacterial Type Strains, Phase II (KMG-II): from individual species to whole genera.</title>
        <authorList>
            <person name="Goeker M."/>
        </authorList>
    </citation>
    <scope>NUCLEOTIDE SEQUENCE [LARGE SCALE GENOMIC DNA]</scope>
    <source>
        <strain evidence="2 3">DSM 22727</strain>
    </source>
</reference>
<comment type="caution">
    <text evidence="2">The sequence shown here is derived from an EMBL/GenBank/DDBJ whole genome shotgun (WGS) entry which is preliminary data.</text>
</comment>
<dbReference type="Gene3D" id="1.50.10.10">
    <property type="match status" value="1"/>
</dbReference>
<evidence type="ECO:0000313" key="3">
    <source>
        <dbReference type="Proteomes" id="UP000239997"/>
    </source>
</evidence>
<dbReference type="RefSeq" id="WP_036579431.1">
    <property type="nucleotide sequence ID" value="NZ_JPJI01000012.1"/>
</dbReference>
<proteinExistence type="predicted"/>
<gene>
    <name evidence="2" type="ORF">LY02_02840</name>
</gene>
<dbReference type="InterPro" id="IPR052043">
    <property type="entry name" value="PolySaccharide_Degr_Enz"/>
</dbReference>
<dbReference type="SUPFAM" id="SSF48208">
    <property type="entry name" value="Six-hairpin glycosidases"/>
    <property type="match status" value="1"/>
</dbReference>
<organism evidence="2 3">
    <name type="scientific">Nonlabens ulvanivorans</name>
    <name type="common">Persicivirga ulvanivorans</name>
    <dbReference type="NCBI Taxonomy" id="906888"/>
    <lineage>
        <taxon>Bacteria</taxon>
        <taxon>Pseudomonadati</taxon>
        <taxon>Bacteroidota</taxon>
        <taxon>Flavobacteriia</taxon>
        <taxon>Flavobacteriales</taxon>
        <taxon>Flavobacteriaceae</taxon>
        <taxon>Nonlabens</taxon>
    </lineage>
</organism>
<dbReference type="GO" id="GO:0016787">
    <property type="term" value="F:hydrolase activity"/>
    <property type="evidence" value="ECO:0007669"/>
    <property type="project" value="UniProtKB-KW"/>
</dbReference>
<accession>A0ABX5E409</accession>
<evidence type="ECO:0000256" key="1">
    <source>
        <dbReference type="ARBA" id="ARBA00022801"/>
    </source>
</evidence>
<dbReference type="PANTHER" id="PTHR33886:SF8">
    <property type="entry name" value="UNSATURATED RHAMNOGALACTURONAN HYDROLASE (EUROFUNG)"/>
    <property type="match status" value="1"/>
</dbReference>
<keyword evidence="3" id="KW-1185">Reference proteome</keyword>
<dbReference type="EMBL" id="PVNA01000009">
    <property type="protein sequence ID" value="PRX11959.1"/>
    <property type="molecule type" value="Genomic_DNA"/>
</dbReference>
<dbReference type="Pfam" id="PF07470">
    <property type="entry name" value="Glyco_hydro_88"/>
    <property type="match status" value="1"/>
</dbReference>
<dbReference type="Proteomes" id="UP000239997">
    <property type="component" value="Unassembled WGS sequence"/>
</dbReference>
<dbReference type="PROSITE" id="PS51257">
    <property type="entry name" value="PROKAR_LIPOPROTEIN"/>
    <property type="match status" value="1"/>
</dbReference>
<dbReference type="InterPro" id="IPR008928">
    <property type="entry name" value="6-hairpin_glycosidase_sf"/>
</dbReference>
<name>A0ABX5E409_NONUL</name>
<sequence length="377" mass="43817">MNKSILLLVTLLSLYSCTDTEKTPLEEKDVFNEDYIKTSMIKALEWQEAHPIFAIHPTDWTNGAYYTGVARAHHTTKNMMYMAALKNQAVANNWQPYTRLYHADDVAISYSYLYVAENEKRRNFSDLEPTKKFLDTHLYEDNAWKAGTNRSKEDKTILWWWCDALFMAPPVINLYAKQSEQPEYLDEMHKYYMETYNRLYDKEEKLFARDSRFVWDGDDEDKKEPNGEKVFWSRGNGWVIGGLALLLEDMPEDYKHRDFYVNLYKEMASRILEIQPEDGLWRTSLLSPESYDHGEVSGSAFHTFALAWGINKGLIDKKYTPAVKKAWKAMANCQHDDGRVGWVQNIGAFPEPASKDSYQNFGTGAFLLAGSEILKMR</sequence>
<dbReference type="PANTHER" id="PTHR33886">
    <property type="entry name" value="UNSATURATED RHAMNOGALACTURONAN HYDROLASE (EUROFUNG)"/>
    <property type="match status" value="1"/>
</dbReference>